<dbReference type="OrthoDB" id="662444at2"/>
<accession>A0A512L795</accession>
<dbReference type="InterPro" id="IPR011010">
    <property type="entry name" value="DNA_brk_join_enz"/>
</dbReference>
<feature type="region of interest" description="Disordered" evidence="5">
    <location>
        <begin position="304"/>
        <end position="331"/>
    </location>
</feature>
<dbReference type="InterPro" id="IPR013762">
    <property type="entry name" value="Integrase-like_cat_sf"/>
</dbReference>
<evidence type="ECO:0000313" key="7">
    <source>
        <dbReference type="EMBL" id="GEP30360.1"/>
    </source>
</evidence>
<dbReference type="PANTHER" id="PTHR30349">
    <property type="entry name" value="PHAGE INTEGRASE-RELATED"/>
    <property type="match status" value="1"/>
</dbReference>
<keyword evidence="4" id="KW-0233">DNA recombination</keyword>
<protein>
    <submittedName>
        <fullName evidence="7">Integrase</fullName>
    </submittedName>
</protein>
<dbReference type="Pfam" id="PF00589">
    <property type="entry name" value="Phage_integrase"/>
    <property type="match status" value="1"/>
</dbReference>
<dbReference type="SUPFAM" id="SSF56349">
    <property type="entry name" value="DNA breaking-rejoining enzymes"/>
    <property type="match status" value="1"/>
</dbReference>
<sequence length="331" mass="38036">MGRKRSKNHNLPQHMSMKGKSYYHVSSTPPRKWTPLGSDINQARLKWAELECEEIDPQDKTFSVIVERYKREVMCLKSYRTQKDNLQEIARLVAVFGEAPIDAIMPEHVRRYMDIRGQTAKIRANREKALLSHIYNKAREWGYTHDANPCAGVKGFRETGRDRYVEEGEFNAVWAKASSPVQDAMDIAYLTAQRPADVLKMKRADIREGYLSVTQNKTGQKMRVEIVGELKDVIDRILNRARQATGLYLIQNDKGQPLSTDSLRGGFERARAAAGVNFQFRDLRAKAATDLEDLHHAQKLLGHSNREMTEHYTRKRKGETVQPVKAKKREL</sequence>
<evidence type="ECO:0000313" key="8">
    <source>
        <dbReference type="Proteomes" id="UP000321337"/>
    </source>
</evidence>
<dbReference type="GO" id="GO:0015074">
    <property type="term" value="P:DNA integration"/>
    <property type="evidence" value="ECO:0007669"/>
    <property type="project" value="UniProtKB-KW"/>
</dbReference>
<dbReference type="InterPro" id="IPR010998">
    <property type="entry name" value="Integrase_recombinase_N"/>
</dbReference>
<evidence type="ECO:0000256" key="2">
    <source>
        <dbReference type="ARBA" id="ARBA00022908"/>
    </source>
</evidence>
<comment type="similarity">
    <text evidence="1">Belongs to the 'phage' integrase family.</text>
</comment>
<dbReference type="Gene3D" id="1.10.150.130">
    <property type="match status" value="1"/>
</dbReference>
<reference evidence="7 8" key="1">
    <citation type="submission" date="2019-07" db="EMBL/GenBank/DDBJ databases">
        <title>Whole genome shotgun sequence of Thiobacillus plumbophilus NBRC 107929.</title>
        <authorList>
            <person name="Hosoyama A."/>
            <person name="Uohara A."/>
            <person name="Ohji S."/>
            <person name="Ichikawa N."/>
        </authorList>
    </citation>
    <scope>NUCLEOTIDE SEQUENCE [LARGE SCALE GENOMIC DNA]</scope>
    <source>
        <strain evidence="7 8">NBRC 107929</strain>
    </source>
</reference>
<gene>
    <name evidence="7" type="ORF">TPL01_14980</name>
</gene>
<evidence type="ECO:0000256" key="3">
    <source>
        <dbReference type="ARBA" id="ARBA00023125"/>
    </source>
</evidence>
<feature type="region of interest" description="Disordered" evidence="5">
    <location>
        <begin position="1"/>
        <end position="22"/>
    </location>
</feature>
<dbReference type="Gene3D" id="1.10.443.10">
    <property type="entry name" value="Intergrase catalytic core"/>
    <property type="match status" value="1"/>
</dbReference>
<feature type="domain" description="Tyr recombinase" evidence="6">
    <location>
        <begin position="159"/>
        <end position="325"/>
    </location>
</feature>
<name>A0A512L795_9PROT</name>
<comment type="caution">
    <text evidence="7">The sequence shown here is derived from an EMBL/GenBank/DDBJ whole genome shotgun (WGS) entry which is preliminary data.</text>
</comment>
<dbReference type="InterPro" id="IPR002104">
    <property type="entry name" value="Integrase_catalytic"/>
</dbReference>
<proteinExistence type="inferred from homology"/>
<keyword evidence="2" id="KW-0229">DNA integration</keyword>
<organism evidence="7 8">
    <name type="scientific">Sulfuriferula plumbiphila</name>
    <dbReference type="NCBI Taxonomy" id="171865"/>
    <lineage>
        <taxon>Bacteria</taxon>
        <taxon>Pseudomonadati</taxon>
        <taxon>Pseudomonadota</taxon>
        <taxon>Betaproteobacteria</taxon>
        <taxon>Nitrosomonadales</taxon>
        <taxon>Sulfuricellaceae</taxon>
        <taxon>Sulfuriferula</taxon>
    </lineage>
</organism>
<evidence type="ECO:0000256" key="4">
    <source>
        <dbReference type="ARBA" id="ARBA00023172"/>
    </source>
</evidence>
<dbReference type="InterPro" id="IPR050090">
    <property type="entry name" value="Tyrosine_recombinase_XerCD"/>
</dbReference>
<keyword evidence="3" id="KW-0238">DNA-binding</keyword>
<evidence type="ECO:0000256" key="1">
    <source>
        <dbReference type="ARBA" id="ARBA00008857"/>
    </source>
</evidence>
<dbReference type="PROSITE" id="PS51898">
    <property type="entry name" value="TYR_RECOMBINASE"/>
    <property type="match status" value="1"/>
</dbReference>
<evidence type="ECO:0000256" key="5">
    <source>
        <dbReference type="SAM" id="MobiDB-lite"/>
    </source>
</evidence>
<evidence type="ECO:0000259" key="6">
    <source>
        <dbReference type="PROSITE" id="PS51898"/>
    </source>
</evidence>
<keyword evidence="8" id="KW-1185">Reference proteome</keyword>
<dbReference type="GO" id="GO:0003677">
    <property type="term" value="F:DNA binding"/>
    <property type="evidence" value="ECO:0007669"/>
    <property type="project" value="UniProtKB-KW"/>
</dbReference>
<dbReference type="EMBL" id="BKAD01000013">
    <property type="protein sequence ID" value="GEP30360.1"/>
    <property type="molecule type" value="Genomic_DNA"/>
</dbReference>
<dbReference type="AlphaFoldDB" id="A0A512L795"/>
<dbReference type="Proteomes" id="UP000321337">
    <property type="component" value="Unassembled WGS sequence"/>
</dbReference>
<dbReference type="PANTHER" id="PTHR30349:SF64">
    <property type="entry name" value="PROPHAGE INTEGRASE INTD-RELATED"/>
    <property type="match status" value="1"/>
</dbReference>
<dbReference type="GO" id="GO:0006310">
    <property type="term" value="P:DNA recombination"/>
    <property type="evidence" value="ECO:0007669"/>
    <property type="project" value="UniProtKB-KW"/>
</dbReference>